<evidence type="ECO:0000313" key="2">
    <source>
        <dbReference type="Proteomes" id="UP001500665"/>
    </source>
</evidence>
<dbReference type="Proteomes" id="UP001500665">
    <property type="component" value="Unassembled WGS sequence"/>
</dbReference>
<accession>A0ABP4CIQ6</accession>
<sequence length="99" mass="10253">MQALKVAVVRFSPPEAVMVPLREEKGQVTRGYVPIWISMGASATAETGPPTQAAAGDAATATAVTAAAAANAAREMRDMVPRSLQGTSKHARVYGCPMP</sequence>
<protein>
    <submittedName>
        <fullName evidence="1">Uncharacterized protein</fullName>
    </submittedName>
</protein>
<proteinExistence type="predicted"/>
<name>A0ABP4CIQ6_9ACTN</name>
<organism evidence="1 2">
    <name type="scientific">Actinocorallia libanotica</name>
    <dbReference type="NCBI Taxonomy" id="46162"/>
    <lineage>
        <taxon>Bacteria</taxon>
        <taxon>Bacillati</taxon>
        <taxon>Actinomycetota</taxon>
        <taxon>Actinomycetes</taxon>
        <taxon>Streptosporangiales</taxon>
        <taxon>Thermomonosporaceae</taxon>
        <taxon>Actinocorallia</taxon>
    </lineage>
</organism>
<keyword evidence="2" id="KW-1185">Reference proteome</keyword>
<reference evidence="2" key="1">
    <citation type="journal article" date="2019" name="Int. J. Syst. Evol. Microbiol.">
        <title>The Global Catalogue of Microorganisms (GCM) 10K type strain sequencing project: providing services to taxonomists for standard genome sequencing and annotation.</title>
        <authorList>
            <consortium name="The Broad Institute Genomics Platform"/>
            <consortium name="The Broad Institute Genome Sequencing Center for Infectious Disease"/>
            <person name="Wu L."/>
            <person name="Ma J."/>
        </authorList>
    </citation>
    <scope>NUCLEOTIDE SEQUENCE [LARGE SCALE GENOMIC DNA]</scope>
    <source>
        <strain evidence="2">JCM 10696</strain>
    </source>
</reference>
<dbReference type="EMBL" id="BAAAHH010000055">
    <property type="protein sequence ID" value="GAA0968234.1"/>
    <property type="molecule type" value="Genomic_DNA"/>
</dbReference>
<gene>
    <name evidence="1" type="ORF">GCM10009550_73240</name>
</gene>
<comment type="caution">
    <text evidence="1">The sequence shown here is derived from an EMBL/GenBank/DDBJ whole genome shotgun (WGS) entry which is preliminary data.</text>
</comment>
<evidence type="ECO:0000313" key="1">
    <source>
        <dbReference type="EMBL" id="GAA0968234.1"/>
    </source>
</evidence>